<comment type="caution">
    <text evidence="5">The sequence shown here is derived from an EMBL/GenBank/DDBJ whole genome shotgun (WGS) entry which is preliminary data.</text>
</comment>
<gene>
    <name evidence="5" type="ORF">ADA01nite_38820</name>
</gene>
<dbReference type="PROSITE" id="PS51677">
    <property type="entry name" value="NODB"/>
    <property type="match status" value="1"/>
</dbReference>
<dbReference type="GO" id="GO:0016810">
    <property type="term" value="F:hydrolase activity, acting on carbon-nitrogen (but not peptide) bonds"/>
    <property type="evidence" value="ECO:0007669"/>
    <property type="project" value="InterPro"/>
</dbReference>
<dbReference type="Proteomes" id="UP000321157">
    <property type="component" value="Unassembled WGS sequence"/>
</dbReference>
<keyword evidence="6" id="KW-1185">Reference proteome</keyword>
<dbReference type="Pfam" id="PF01522">
    <property type="entry name" value="Polysacc_deac_1"/>
    <property type="match status" value="1"/>
</dbReference>
<dbReference type="InterPro" id="IPR011330">
    <property type="entry name" value="Glyco_hydro/deAcase_b/a-brl"/>
</dbReference>
<evidence type="ECO:0000256" key="3">
    <source>
        <dbReference type="SAM" id="SignalP"/>
    </source>
</evidence>
<dbReference type="PANTHER" id="PTHR34216">
    <property type="match status" value="1"/>
</dbReference>
<evidence type="ECO:0000313" key="6">
    <source>
        <dbReference type="Proteomes" id="UP000321157"/>
    </source>
</evidence>
<accession>A0A511VGR6</accession>
<name>A0A511VGR6_9BACL</name>
<dbReference type="GO" id="GO:0005975">
    <property type="term" value="P:carbohydrate metabolic process"/>
    <property type="evidence" value="ECO:0007669"/>
    <property type="project" value="InterPro"/>
</dbReference>
<organism evidence="5 6">
    <name type="scientific">Aneurinibacillus danicus</name>
    <dbReference type="NCBI Taxonomy" id="267746"/>
    <lineage>
        <taxon>Bacteria</taxon>
        <taxon>Bacillati</taxon>
        <taxon>Bacillota</taxon>
        <taxon>Bacilli</taxon>
        <taxon>Bacillales</taxon>
        <taxon>Paenibacillaceae</taxon>
        <taxon>Aneurinibacillus group</taxon>
        <taxon>Aneurinibacillus</taxon>
    </lineage>
</organism>
<dbReference type="InterPro" id="IPR051398">
    <property type="entry name" value="Polysacch_Deacetylase"/>
</dbReference>
<evidence type="ECO:0000259" key="4">
    <source>
        <dbReference type="PROSITE" id="PS51677"/>
    </source>
</evidence>
<dbReference type="SUPFAM" id="SSF88713">
    <property type="entry name" value="Glycoside hydrolase/deacetylase"/>
    <property type="match status" value="1"/>
</dbReference>
<dbReference type="GO" id="GO:0005576">
    <property type="term" value="C:extracellular region"/>
    <property type="evidence" value="ECO:0007669"/>
    <property type="project" value="UniProtKB-SubCell"/>
</dbReference>
<sequence length="291" mass="33825">MERKKKVLIVLLSLLAFFNAAALFKTVEKVTAQSDRIHYKDKVIVLLYHHIDDKEDGVTISQEKFQSHIRALKKENYRFISMDELLAFMKENKPLPPNAIHITFDDGYESFYTKAYPILQEERVSATNFIVVYSSDDPEARPLLPHLTWEQMKEMKQNGQSFYSHTYDHHHYLPGKKDAPVMHALAHPMYLEEQKRLENPKEYKKRVKNDIALANVIINEKLGAQPRLLAFPYGDYNETVLQAAKEAGVQLFFSARDGINDRNTPILFRINAGAYDISAKELIYKLKKYDE</sequence>
<comment type="subcellular location">
    <subcellularLocation>
        <location evidence="1">Secreted</location>
    </subcellularLocation>
</comment>
<dbReference type="PANTHER" id="PTHR34216:SF3">
    <property type="entry name" value="POLY-BETA-1,6-N-ACETYL-D-GLUCOSAMINE N-DEACETYLASE"/>
    <property type="match status" value="1"/>
</dbReference>
<dbReference type="Gene3D" id="3.20.20.370">
    <property type="entry name" value="Glycoside hydrolase/deacetylase"/>
    <property type="match status" value="1"/>
</dbReference>
<feature type="domain" description="NodB homology" evidence="4">
    <location>
        <begin position="98"/>
        <end position="291"/>
    </location>
</feature>
<proteinExistence type="predicted"/>
<dbReference type="AlphaFoldDB" id="A0A511VGR6"/>
<reference evidence="5 6" key="1">
    <citation type="submission" date="2019-07" db="EMBL/GenBank/DDBJ databases">
        <title>Whole genome shotgun sequence of Aneurinibacillus danicus NBRC 102444.</title>
        <authorList>
            <person name="Hosoyama A."/>
            <person name="Uohara A."/>
            <person name="Ohji S."/>
            <person name="Ichikawa N."/>
        </authorList>
    </citation>
    <scope>NUCLEOTIDE SEQUENCE [LARGE SCALE GENOMIC DNA]</scope>
    <source>
        <strain evidence="5 6">NBRC 102444</strain>
    </source>
</reference>
<dbReference type="OrthoDB" id="9778320at2"/>
<protein>
    <submittedName>
        <fullName evidence="5">Polysaccharide deacetylase</fullName>
    </submittedName>
</protein>
<dbReference type="InterPro" id="IPR002509">
    <property type="entry name" value="NODB_dom"/>
</dbReference>
<dbReference type="RefSeq" id="WP_146812059.1">
    <property type="nucleotide sequence ID" value="NZ_BJXX01000186.1"/>
</dbReference>
<keyword evidence="2 3" id="KW-0732">Signal</keyword>
<dbReference type="EMBL" id="BJXX01000186">
    <property type="protein sequence ID" value="GEN36422.1"/>
    <property type="molecule type" value="Genomic_DNA"/>
</dbReference>
<evidence type="ECO:0000256" key="2">
    <source>
        <dbReference type="ARBA" id="ARBA00022729"/>
    </source>
</evidence>
<feature type="chain" id="PRO_5021800323" evidence="3">
    <location>
        <begin position="23"/>
        <end position="291"/>
    </location>
</feature>
<evidence type="ECO:0000256" key="1">
    <source>
        <dbReference type="ARBA" id="ARBA00004613"/>
    </source>
</evidence>
<feature type="signal peptide" evidence="3">
    <location>
        <begin position="1"/>
        <end position="22"/>
    </location>
</feature>
<evidence type="ECO:0000313" key="5">
    <source>
        <dbReference type="EMBL" id="GEN36422.1"/>
    </source>
</evidence>